<dbReference type="AlphaFoldDB" id="A0A1Z8AW71"/>
<dbReference type="RefSeq" id="WP_303686850.1">
    <property type="nucleotide sequence ID" value="NZ_CAJXYO010000030.1"/>
</dbReference>
<sequence length="144" mass="17158">MKLKRLFKISLILMPLIMISWQLYASNLQNLTKWKGCGYGMYTDSHGEYRAIVYRLKNTDSLIQVYPIRKDDYHRLDESSQSIYFKAGKALRVASFYPEWYEKDLKENPWVARFTNQEGNLEIHRTDLDIDNKIARSVKVYSYE</sequence>
<proteinExistence type="predicted"/>
<comment type="caution">
    <text evidence="1">The sequence shown here is derived from an EMBL/GenBank/DDBJ whole genome shotgun (WGS) entry which is preliminary data.</text>
</comment>
<evidence type="ECO:0000313" key="2">
    <source>
        <dbReference type="Proteomes" id="UP000196102"/>
    </source>
</evidence>
<accession>A0A1Z8AW71</accession>
<name>A0A1Z8AW71_9FLAO</name>
<gene>
    <name evidence="1" type="ORF">A9Q93_07785</name>
</gene>
<protein>
    <submittedName>
        <fullName evidence="1">Uncharacterized protein</fullName>
    </submittedName>
</protein>
<dbReference type="Proteomes" id="UP000196102">
    <property type="component" value="Unassembled WGS sequence"/>
</dbReference>
<reference evidence="2" key="1">
    <citation type="journal article" date="2017" name="Proc. Natl. Acad. Sci. U.S.A.">
        <title>Simulation of Deepwater Horizon oil plume reveals substrate specialization within a complex community of hydrocarbon-degraders.</title>
        <authorList>
            <person name="Hu P."/>
            <person name="Dubinsky E.A."/>
            <person name="Probst A.J."/>
            <person name="Wang J."/>
            <person name="Sieber C.M.K."/>
            <person name="Tom L.M."/>
            <person name="Gardinali P."/>
            <person name="Banfield J.F."/>
            <person name="Atlas R.M."/>
            <person name="Andersen G.L."/>
        </authorList>
    </citation>
    <scope>NUCLEOTIDE SEQUENCE [LARGE SCALE GENOMIC DNA]</scope>
</reference>
<dbReference type="EMBL" id="MAAX01000118">
    <property type="protein sequence ID" value="OUS14573.1"/>
    <property type="molecule type" value="Genomic_DNA"/>
</dbReference>
<organism evidence="1 2">
    <name type="scientific">Nonlabens dokdonensis</name>
    <dbReference type="NCBI Taxonomy" id="328515"/>
    <lineage>
        <taxon>Bacteria</taxon>
        <taxon>Pseudomonadati</taxon>
        <taxon>Bacteroidota</taxon>
        <taxon>Flavobacteriia</taxon>
        <taxon>Flavobacteriales</taxon>
        <taxon>Flavobacteriaceae</taxon>
        <taxon>Nonlabens</taxon>
    </lineage>
</organism>
<evidence type="ECO:0000313" key="1">
    <source>
        <dbReference type="EMBL" id="OUS14573.1"/>
    </source>
</evidence>